<keyword evidence="10" id="KW-1185">Reference proteome</keyword>
<dbReference type="STRING" id="1563681.BFP71_15360"/>
<comment type="subcellular location">
    <subcellularLocation>
        <location evidence="1">Cell membrane</location>
        <topology evidence="1">Multi-pass membrane protein</topology>
    </subcellularLocation>
</comment>
<feature type="domain" description="MacB-like periplasmic core" evidence="8">
    <location>
        <begin position="564"/>
        <end position="711"/>
    </location>
</feature>
<evidence type="ECO:0000313" key="9">
    <source>
        <dbReference type="EMBL" id="OEK04816.1"/>
    </source>
</evidence>
<evidence type="ECO:0000256" key="4">
    <source>
        <dbReference type="ARBA" id="ARBA00022989"/>
    </source>
</evidence>
<dbReference type="Pfam" id="PF12704">
    <property type="entry name" value="MacB_PCD"/>
    <property type="match status" value="2"/>
</dbReference>
<evidence type="ECO:0000256" key="1">
    <source>
        <dbReference type="ARBA" id="ARBA00004651"/>
    </source>
</evidence>
<organism evidence="9 10">
    <name type="scientific">Roseivirga misakiensis</name>
    <dbReference type="NCBI Taxonomy" id="1563681"/>
    <lineage>
        <taxon>Bacteria</taxon>
        <taxon>Pseudomonadati</taxon>
        <taxon>Bacteroidota</taxon>
        <taxon>Cytophagia</taxon>
        <taxon>Cytophagales</taxon>
        <taxon>Roseivirgaceae</taxon>
        <taxon>Roseivirga</taxon>
    </lineage>
</organism>
<sequence length="871" mass="97555">MNNKDMSDYPSPPKWLIMIVRFMVKPDYVEEIEGDLEEVYYDFRNTKGKRRSDYLFFLETFRILKLNLIKPIMSNSKTTLVTQLLYNVKFSYRGFMRHKTSFFINIIGLSTAIAAALVIFLWVNDEKGVDAFHTKDGVVYQVLEHEVNPEGLETSFGTAFILSDALREGFPEINKVVTVGNDEMSRNAVLSIDDKKTLAKGIFASKEFFETFSFQLASGTAKEVLTIENSIVLSETVAISLFGSIDNAIGQSIKGNRALYNASYVVTGVFENIPTNSTIQFEYAANHRMALKYEDWLGDWYAGGGITYLTLNEGTDITAFNQKLRKFITNQPGRADDLLEAYPFKDLYLKGEFTNGLPSGGRESYVHIMTLAGIFILFLASINFMNLATAQAAKRLKEVGMKKVFGVKRKTLITQFLTESFLITGMSILVALGLVSLLLPQINLVIEKELSLVSDQSILQFGLFALLSISFLSGLYPSIYLSKFKSNDMIRGKLKRGVNDIWIRKGLVILQFSVSTLFVTSFLVLNNQIDFIREVDLGYNRDNLIHFTFIGDSKRKPFLDELNKLPNVTNITSLYGGSIASLRGAGGGFSWGNPVENEEVDFRRPQVAHDFFETLDINMVEGRTFSKTFQNEENKLIINQAAADLIGIENIVGKTIMDGDIEKQVIGIVENFKIQSLYEPMQPAIIRFIGEGKGNHLMVRISNENQPETIKSIEALYNKFGPEYPFNPRFVNDEYDKVYNAESKISMLSGYFTIVAILIACLGLFGLATYNTERRIKEVGIRKVLGSSTFGLVRLLSADFIILVSVALIIALPISYLAANNWLNGFAIHYEPGIALFGMVVLATLVLSIFTVGLKTLNTANANPVDSLRTE</sequence>
<feature type="transmembrane region" description="Helical" evidence="6">
    <location>
        <begin position="502"/>
        <end position="525"/>
    </location>
</feature>
<dbReference type="InterPro" id="IPR050250">
    <property type="entry name" value="Macrolide_Exporter_MacB"/>
</dbReference>
<evidence type="ECO:0000256" key="3">
    <source>
        <dbReference type="ARBA" id="ARBA00022692"/>
    </source>
</evidence>
<proteinExistence type="predicted"/>
<comment type="caution">
    <text evidence="9">The sequence shown here is derived from an EMBL/GenBank/DDBJ whole genome shotgun (WGS) entry which is preliminary data.</text>
</comment>
<dbReference type="GO" id="GO:0005886">
    <property type="term" value="C:plasma membrane"/>
    <property type="evidence" value="ECO:0007669"/>
    <property type="project" value="UniProtKB-SubCell"/>
</dbReference>
<dbReference type="InterPro" id="IPR003838">
    <property type="entry name" value="ABC3_permease_C"/>
</dbReference>
<feature type="domain" description="MacB-like periplasmic core" evidence="8">
    <location>
        <begin position="103"/>
        <end position="326"/>
    </location>
</feature>
<keyword evidence="5 6" id="KW-0472">Membrane</keyword>
<dbReference type="EMBL" id="MDGQ01000005">
    <property type="protein sequence ID" value="OEK04816.1"/>
    <property type="molecule type" value="Genomic_DNA"/>
</dbReference>
<feature type="domain" description="ABC3 transporter permease C-terminal" evidence="7">
    <location>
        <begin position="752"/>
        <end position="864"/>
    </location>
</feature>
<keyword evidence="2" id="KW-1003">Cell membrane</keyword>
<feature type="transmembrane region" description="Helical" evidence="6">
    <location>
        <begin position="102"/>
        <end position="123"/>
    </location>
</feature>
<protein>
    <recommendedName>
        <fullName evidence="11">Transporter permease</fullName>
    </recommendedName>
</protein>
<feature type="transmembrane region" description="Helical" evidence="6">
    <location>
        <begin position="748"/>
        <end position="770"/>
    </location>
</feature>
<evidence type="ECO:0000259" key="8">
    <source>
        <dbReference type="Pfam" id="PF12704"/>
    </source>
</evidence>
<dbReference type="InterPro" id="IPR025857">
    <property type="entry name" value="MacB_PCD"/>
</dbReference>
<feature type="transmembrane region" description="Helical" evidence="6">
    <location>
        <begin position="365"/>
        <end position="390"/>
    </location>
</feature>
<feature type="transmembrane region" description="Helical" evidence="6">
    <location>
        <begin position="834"/>
        <end position="854"/>
    </location>
</feature>
<evidence type="ECO:0000256" key="6">
    <source>
        <dbReference type="SAM" id="Phobius"/>
    </source>
</evidence>
<feature type="transmembrane region" description="Helical" evidence="6">
    <location>
        <begin position="791"/>
        <end position="814"/>
    </location>
</feature>
<gene>
    <name evidence="9" type="ORF">BFP71_15360</name>
</gene>
<name>A0A1E5T0D3_9BACT</name>
<dbReference type="RefSeq" id="WP_069836321.1">
    <property type="nucleotide sequence ID" value="NZ_MDGQ01000005.1"/>
</dbReference>
<dbReference type="PANTHER" id="PTHR30572:SF18">
    <property type="entry name" value="ABC-TYPE MACROLIDE FAMILY EXPORT SYSTEM PERMEASE COMPONENT 2"/>
    <property type="match status" value="1"/>
</dbReference>
<dbReference type="OrthoDB" id="5933722at2"/>
<reference evidence="9 10" key="1">
    <citation type="submission" date="2016-08" db="EMBL/GenBank/DDBJ databases">
        <title>Draft genome of Fabibacter sp. strain SK-8.</title>
        <authorList>
            <person name="Wong S.-K."/>
            <person name="Hamasaki K."/>
            <person name="Yoshizawa S."/>
        </authorList>
    </citation>
    <scope>NUCLEOTIDE SEQUENCE [LARGE SCALE GENOMIC DNA]</scope>
    <source>
        <strain evidence="9 10">SK-8</strain>
    </source>
</reference>
<feature type="domain" description="ABC3 transporter permease C-terminal" evidence="7">
    <location>
        <begin position="372"/>
        <end position="483"/>
    </location>
</feature>
<accession>A0A1E5T0D3</accession>
<keyword evidence="3 6" id="KW-0812">Transmembrane</keyword>
<evidence type="ECO:0000259" key="7">
    <source>
        <dbReference type="Pfam" id="PF02687"/>
    </source>
</evidence>
<evidence type="ECO:0000256" key="2">
    <source>
        <dbReference type="ARBA" id="ARBA00022475"/>
    </source>
</evidence>
<dbReference type="Proteomes" id="UP000095552">
    <property type="component" value="Unassembled WGS sequence"/>
</dbReference>
<evidence type="ECO:0000256" key="5">
    <source>
        <dbReference type="ARBA" id="ARBA00023136"/>
    </source>
</evidence>
<evidence type="ECO:0000313" key="10">
    <source>
        <dbReference type="Proteomes" id="UP000095552"/>
    </source>
</evidence>
<dbReference type="Pfam" id="PF02687">
    <property type="entry name" value="FtsX"/>
    <property type="match status" value="2"/>
</dbReference>
<feature type="transmembrane region" description="Helical" evidence="6">
    <location>
        <begin position="411"/>
        <end position="438"/>
    </location>
</feature>
<feature type="transmembrane region" description="Helical" evidence="6">
    <location>
        <begin position="458"/>
        <end position="481"/>
    </location>
</feature>
<dbReference type="PANTHER" id="PTHR30572">
    <property type="entry name" value="MEMBRANE COMPONENT OF TRANSPORTER-RELATED"/>
    <property type="match status" value="1"/>
</dbReference>
<keyword evidence="4 6" id="KW-1133">Transmembrane helix</keyword>
<dbReference type="GO" id="GO:0022857">
    <property type="term" value="F:transmembrane transporter activity"/>
    <property type="evidence" value="ECO:0007669"/>
    <property type="project" value="TreeGrafter"/>
</dbReference>
<dbReference type="AlphaFoldDB" id="A0A1E5T0D3"/>
<evidence type="ECO:0008006" key="11">
    <source>
        <dbReference type="Google" id="ProtNLM"/>
    </source>
</evidence>